<dbReference type="EMBL" id="JALGRD010000013">
    <property type="protein sequence ID" value="MCJ0975668.1"/>
    <property type="molecule type" value="Genomic_DNA"/>
</dbReference>
<evidence type="ECO:0000313" key="1">
    <source>
        <dbReference type="EMBL" id="MCJ0975668.1"/>
    </source>
</evidence>
<dbReference type="RefSeq" id="WP_243607696.1">
    <property type="nucleotide sequence ID" value="NZ_JALGRD010000013.1"/>
</dbReference>
<gene>
    <name evidence="1" type="ORF">MST27_20060</name>
</gene>
<reference evidence="1" key="1">
    <citation type="submission" date="2022-03" db="EMBL/GenBank/DDBJ databases">
        <title>Pseudomonas marianensis sp. nov., a marine bacterium isolated from deep-sea sediments of the Mariana Trench.</title>
        <authorList>
            <person name="Wei Y."/>
        </authorList>
    </citation>
    <scope>NUCLEOTIDE SEQUENCE</scope>
    <source>
        <strain evidence="1">PS1</strain>
    </source>
</reference>
<dbReference type="AlphaFoldDB" id="A0A9X1WD14"/>
<accession>A0A9X1WD14</accession>
<name>A0A9X1WD14_9GAMM</name>
<organism evidence="1 2">
    <name type="scientific">Stutzerimonas marianensis</name>
    <dbReference type="NCBI Taxonomy" id="2929513"/>
    <lineage>
        <taxon>Bacteria</taxon>
        <taxon>Pseudomonadati</taxon>
        <taxon>Pseudomonadota</taxon>
        <taxon>Gammaproteobacteria</taxon>
        <taxon>Pseudomonadales</taxon>
        <taxon>Pseudomonadaceae</taxon>
        <taxon>Stutzerimonas</taxon>
    </lineage>
</organism>
<proteinExistence type="predicted"/>
<comment type="caution">
    <text evidence="1">The sequence shown here is derived from an EMBL/GenBank/DDBJ whole genome shotgun (WGS) entry which is preliminary data.</text>
</comment>
<protein>
    <submittedName>
        <fullName evidence="1">YceK/YidQ family lipoprotein</fullName>
    </submittedName>
</protein>
<dbReference type="Proteomes" id="UP001139682">
    <property type="component" value="Unassembled WGS sequence"/>
</dbReference>
<keyword evidence="2" id="KW-1185">Reference proteome</keyword>
<sequence>MIFEFNWRNRMLRRCPVATVIAGLTGLLGGCGSVVRRANGYPDAYPGLQQDGAFLGVTGAKEPYDPSAAATFICYTTIACVPLTLLSVPVDAAIDTVLLPIDLISTTEPWIGKR</sequence>
<keyword evidence="1" id="KW-0449">Lipoprotein</keyword>
<evidence type="ECO:0000313" key="2">
    <source>
        <dbReference type="Proteomes" id="UP001139682"/>
    </source>
</evidence>